<evidence type="ECO:0000259" key="1">
    <source>
        <dbReference type="Pfam" id="PF00156"/>
    </source>
</evidence>
<name>A0A1M6JAT7_9FLAO</name>
<dbReference type="Pfam" id="PF00156">
    <property type="entry name" value="Pribosyltran"/>
    <property type="match status" value="1"/>
</dbReference>
<dbReference type="EMBL" id="FQYX01000021">
    <property type="protein sequence ID" value="SHJ43797.1"/>
    <property type="molecule type" value="Genomic_DNA"/>
</dbReference>
<dbReference type="Gene3D" id="3.40.50.2020">
    <property type="match status" value="1"/>
</dbReference>
<dbReference type="InterPro" id="IPR000836">
    <property type="entry name" value="PRTase_dom"/>
</dbReference>
<dbReference type="STRING" id="558155.SAMN04487911_12129"/>
<reference evidence="2 3" key="1">
    <citation type="submission" date="2016-11" db="EMBL/GenBank/DDBJ databases">
        <authorList>
            <person name="Jaros S."/>
            <person name="Januszkiewicz K."/>
            <person name="Wedrychowicz H."/>
        </authorList>
    </citation>
    <scope>NUCLEOTIDE SEQUENCE [LARGE SCALE GENOMIC DNA]</scope>
    <source>
        <strain evidence="2 3">CGMCC 1.8863</strain>
    </source>
</reference>
<dbReference type="AlphaFoldDB" id="A0A1M6JAT7"/>
<sequence>MFKDRIDAGIQLAEKLLPLKNEDVLVLAVPRGGLPLGAIIAKSLDAPLNIVFSKKIGHPSNREYAIGAVSMDYSVLGDVGGVSQEYIKEETARLRQKMKARYLQYYKNIRPESLAGKTVVIVDDGIATGNTMLVTVALVSHQKPKKIIVAIPVAPSSAIRKLKELPELEEVICLETPVIFKAVGQFYENFHQLSDAEAIRILEESN</sequence>
<keyword evidence="2" id="KW-0808">Transferase</keyword>
<evidence type="ECO:0000313" key="3">
    <source>
        <dbReference type="Proteomes" id="UP000184231"/>
    </source>
</evidence>
<evidence type="ECO:0000313" key="2">
    <source>
        <dbReference type="EMBL" id="SHJ43797.1"/>
    </source>
</evidence>
<dbReference type="GO" id="GO:0016757">
    <property type="term" value="F:glycosyltransferase activity"/>
    <property type="evidence" value="ECO:0007669"/>
    <property type="project" value="UniProtKB-KW"/>
</dbReference>
<proteinExistence type="predicted"/>
<dbReference type="Gene3D" id="3.30.1310.20">
    <property type="entry name" value="PRTase-like"/>
    <property type="match status" value="1"/>
</dbReference>
<dbReference type="OrthoDB" id="9810066at2"/>
<keyword evidence="2" id="KW-0328">Glycosyltransferase</keyword>
<dbReference type="CDD" id="cd06223">
    <property type="entry name" value="PRTases_typeI"/>
    <property type="match status" value="1"/>
</dbReference>
<dbReference type="InterPro" id="IPR029057">
    <property type="entry name" value="PRTase-like"/>
</dbReference>
<dbReference type="RefSeq" id="WP_072765087.1">
    <property type="nucleotide sequence ID" value="NZ_FQYX01000021.1"/>
</dbReference>
<protein>
    <submittedName>
        <fullName evidence="2">Predicted phosphoribosyltransferase</fullName>
    </submittedName>
</protein>
<keyword evidence="3" id="KW-1185">Reference proteome</keyword>
<organism evidence="2 3">
    <name type="scientific">Arenibacter nanhaiticus</name>
    <dbReference type="NCBI Taxonomy" id="558155"/>
    <lineage>
        <taxon>Bacteria</taxon>
        <taxon>Pseudomonadati</taxon>
        <taxon>Bacteroidota</taxon>
        <taxon>Flavobacteriia</taxon>
        <taxon>Flavobacteriales</taxon>
        <taxon>Flavobacteriaceae</taxon>
        <taxon>Arenibacter</taxon>
    </lineage>
</organism>
<dbReference type="Proteomes" id="UP000184231">
    <property type="component" value="Unassembled WGS sequence"/>
</dbReference>
<gene>
    <name evidence="2" type="ORF">SAMN04487911_12129</name>
</gene>
<feature type="domain" description="Phosphoribosyltransferase" evidence="1">
    <location>
        <begin position="10"/>
        <end position="159"/>
    </location>
</feature>
<accession>A0A1M6JAT7</accession>
<dbReference type="SUPFAM" id="SSF53271">
    <property type="entry name" value="PRTase-like"/>
    <property type="match status" value="1"/>
</dbReference>